<evidence type="ECO:0000313" key="5">
    <source>
        <dbReference type="Proteomes" id="UP000472273"/>
    </source>
</evidence>
<keyword evidence="2" id="KW-0175">Coiled coil</keyword>
<dbReference type="SUPFAM" id="SSF52540">
    <property type="entry name" value="P-loop containing nucleoside triphosphate hydrolases"/>
    <property type="match status" value="1"/>
</dbReference>
<keyword evidence="5" id="KW-1185">Reference proteome</keyword>
<feature type="coiled-coil region" evidence="2">
    <location>
        <begin position="221"/>
        <end position="360"/>
    </location>
</feature>
<dbReference type="OMA" id="WERCKRE"/>
<comment type="caution">
    <text evidence="1">Lacks conserved residue(s) required for the propagation of feature annotation.</text>
</comment>
<dbReference type="GO" id="GO:0051015">
    <property type="term" value="F:actin filament binding"/>
    <property type="evidence" value="ECO:0007669"/>
    <property type="project" value="TreeGrafter"/>
</dbReference>
<feature type="coiled-coil region" evidence="2">
    <location>
        <begin position="552"/>
        <end position="656"/>
    </location>
</feature>
<reference evidence="4" key="2">
    <citation type="submission" date="2025-09" db="UniProtKB">
        <authorList>
            <consortium name="Ensembl"/>
        </authorList>
    </citation>
    <scope>IDENTIFICATION</scope>
</reference>
<feature type="domain" description="Myosin motor" evidence="3">
    <location>
        <begin position="1"/>
        <end position="53"/>
    </location>
</feature>
<evidence type="ECO:0000256" key="2">
    <source>
        <dbReference type="SAM" id="Coils"/>
    </source>
</evidence>
<dbReference type="PROSITE" id="PS51456">
    <property type="entry name" value="MYOSIN_MOTOR"/>
    <property type="match status" value="1"/>
</dbReference>
<dbReference type="GeneTree" id="ENSGT00940000158067"/>
<name>A0A670ZYM7_PSETE</name>
<dbReference type="InterPro" id="IPR027417">
    <property type="entry name" value="P-loop_NTPase"/>
</dbReference>
<dbReference type="GO" id="GO:0005737">
    <property type="term" value="C:cytoplasm"/>
    <property type="evidence" value="ECO:0007669"/>
    <property type="project" value="TreeGrafter"/>
</dbReference>
<protein>
    <recommendedName>
        <fullName evidence="3">Myosin motor domain-containing protein</fullName>
    </recommendedName>
</protein>
<dbReference type="PANTHER" id="PTHR45615">
    <property type="entry name" value="MYOSIN HEAVY CHAIN, NON-MUSCLE"/>
    <property type="match status" value="1"/>
</dbReference>
<dbReference type="GO" id="GO:0032982">
    <property type="term" value="C:myosin filament"/>
    <property type="evidence" value="ECO:0007669"/>
    <property type="project" value="TreeGrafter"/>
</dbReference>
<feature type="coiled-coil region" evidence="2">
    <location>
        <begin position="117"/>
        <end position="151"/>
    </location>
</feature>
<dbReference type="InterPro" id="IPR001609">
    <property type="entry name" value="Myosin_head_motor_dom-like"/>
</dbReference>
<keyword evidence="1" id="KW-0505">Motor protein</keyword>
<organism evidence="4 5">
    <name type="scientific">Pseudonaja textilis</name>
    <name type="common">Eastern brown snake</name>
    <dbReference type="NCBI Taxonomy" id="8673"/>
    <lineage>
        <taxon>Eukaryota</taxon>
        <taxon>Metazoa</taxon>
        <taxon>Chordata</taxon>
        <taxon>Craniata</taxon>
        <taxon>Vertebrata</taxon>
        <taxon>Euteleostomi</taxon>
        <taxon>Lepidosauria</taxon>
        <taxon>Squamata</taxon>
        <taxon>Bifurcata</taxon>
        <taxon>Unidentata</taxon>
        <taxon>Episquamata</taxon>
        <taxon>Toxicofera</taxon>
        <taxon>Serpentes</taxon>
        <taxon>Colubroidea</taxon>
        <taxon>Elapidae</taxon>
        <taxon>Hydrophiinae</taxon>
        <taxon>Pseudonaja</taxon>
    </lineage>
</organism>
<dbReference type="GO" id="GO:0016460">
    <property type="term" value="C:myosin II complex"/>
    <property type="evidence" value="ECO:0007669"/>
    <property type="project" value="TreeGrafter"/>
</dbReference>
<feature type="coiled-coil region" evidence="2">
    <location>
        <begin position="408"/>
        <end position="471"/>
    </location>
</feature>
<evidence type="ECO:0000259" key="3">
    <source>
        <dbReference type="PROSITE" id="PS51456"/>
    </source>
</evidence>
<keyword evidence="1" id="KW-0009">Actin-binding</keyword>
<dbReference type="Gene3D" id="3.30.70.1590">
    <property type="match status" value="1"/>
</dbReference>
<dbReference type="Gene3D" id="4.10.270.10">
    <property type="entry name" value="Myosin, subunit A"/>
    <property type="match status" value="1"/>
</dbReference>
<dbReference type="PANTHER" id="PTHR45615:SF8">
    <property type="entry name" value="UNCONVENTIONAL MYOSIN-XVIIIB"/>
    <property type="match status" value="1"/>
</dbReference>
<dbReference type="GO" id="GO:0031032">
    <property type="term" value="P:actomyosin structure organization"/>
    <property type="evidence" value="ECO:0007669"/>
    <property type="project" value="TreeGrafter"/>
</dbReference>
<proteinExistence type="inferred from homology"/>
<dbReference type="GO" id="GO:0005524">
    <property type="term" value="F:ATP binding"/>
    <property type="evidence" value="ECO:0007669"/>
    <property type="project" value="InterPro"/>
</dbReference>
<accession>A0A670ZYM7</accession>
<evidence type="ECO:0000313" key="4">
    <source>
        <dbReference type="Ensembl" id="ENSPTXP00000027813.1"/>
    </source>
</evidence>
<comment type="similarity">
    <text evidence="1">Belongs to the TRAFAC class myosin-kinesin ATPase superfamily. Myosin family.</text>
</comment>
<dbReference type="GO" id="GO:0003774">
    <property type="term" value="F:cytoskeletal motor activity"/>
    <property type="evidence" value="ECO:0007669"/>
    <property type="project" value="InterPro"/>
</dbReference>
<dbReference type="Proteomes" id="UP000472273">
    <property type="component" value="Unplaced"/>
</dbReference>
<dbReference type="AlphaFoldDB" id="A0A670ZYM7"/>
<dbReference type="Ensembl" id="ENSPTXT00000028663.1">
    <property type="protein sequence ID" value="ENSPTXP00000027813.1"/>
    <property type="gene ID" value="ENSPTXG00000019137.1"/>
</dbReference>
<reference evidence="4" key="1">
    <citation type="submission" date="2025-08" db="UniProtKB">
        <authorList>
            <consortium name="Ensembl"/>
        </authorList>
    </citation>
    <scope>IDENTIFICATION</scope>
</reference>
<sequence length="840" mass="97618">MKKFTSAYELPDEKKALEELFRALDLEKKSVALGRTQVFLKAGVLPRLEKQREKLVSQGLVPLQAACRGFLSRQRFRKLKIQSLAARCIQKNLAVYRAVKSWPWWQLMCGIRPLLTISLAESQLQVKEEELARLQKKLENSEISRQEFRQSTELLETKVIDLTAELSDERLKGDVACQALDVERAERLRAAKEARELQVHGGGRVDGCREATSGHEWQMRLDCAETEAAFLRKRIAQLEERLEWEQQSKVDMEQKLSQAQQLYEEARRSAQQLKRKCQQLTCELEDTRVLMENQQSRNHELEKKQKKFDLQLAQALGASAFEKSLREKVAQENSSLQLQLGSLRQRLEQKELENEGLGQRVATLSCQVEELSNSASLDAPAALQKKLWDLESRTREQQQELSQRARAVEQLEQLHLRLELEIERTKQIHQKKLEDKEEELEDTRQSCQKRLRQLEMQCEQECDEKQSLLREKRDLEGLVATLCEQIGHRDFDVEKRLRRDLKRTHALLADVQLLLETSGADPGPPGSQEEWAQLRRQWEESAARCAEAQESQKMLSLEVENLHSELETATRNKHLVDEQLYQLQHEKADLLKRFEEDQEDLNELMAKHKALIAQSATDIAQIRELQGQLEELKKEKWVLQERLQAAQARLAHLEQATVERSIVSRQEALICDLESKMEFQSVQIKRFEVLVLRLRDSVVRMGEELEKAKESEARERENVHYYRLRLEEMKADRSELAQRELEASRRRVDLVREAWSLLPSGETLPSWFVPVTQLGCFLARTLLGSRKGRPAPLLWAQRQEGQLQSPRALWGLFYPAGQERHSSYSECSWPRTSQGCVEEM</sequence>
<dbReference type="PROSITE" id="PS50096">
    <property type="entry name" value="IQ"/>
    <property type="match status" value="1"/>
</dbReference>
<dbReference type="GO" id="GO:0016461">
    <property type="term" value="C:unconventional myosin complex"/>
    <property type="evidence" value="ECO:0007669"/>
    <property type="project" value="TreeGrafter"/>
</dbReference>
<evidence type="ECO:0000256" key="1">
    <source>
        <dbReference type="PROSITE-ProRule" id="PRU00782"/>
    </source>
</evidence>
<keyword evidence="1" id="KW-0518">Myosin</keyword>